<dbReference type="EMBL" id="MU853781">
    <property type="protein sequence ID" value="KAK3941632.1"/>
    <property type="molecule type" value="Genomic_DNA"/>
</dbReference>
<feature type="compositionally biased region" description="Low complexity" evidence="1">
    <location>
        <begin position="120"/>
        <end position="130"/>
    </location>
</feature>
<evidence type="ECO:0000259" key="2">
    <source>
        <dbReference type="Pfam" id="PF01323"/>
    </source>
</evidence>
<dbReference type="InterPro" id="IPR001853">
    <property type="entry name" value="DSBA-like_thioredoxin_dom"/>
</dbReference>
<accession>A0AAN6N9E9</accession>
<dbReference type="Pfam" id="PF01323">
    <property type="entry name" value="DSBA"/>
    <property type="match status" value="1"/>
</dbReference>
<dbReference type="Proteomes" id="UP001303473">
    <property type="component" value="Unassembled WGS sequence"/>
</dbReference>
<evidence type="ECO:0000256" key="1">
    <source>
        <dbReference type="SAM" id="MobiDB-lite"/>
    </source>
</evidence>
<feature type="domain" description="DSBA-like thioredoxin" evidence="2">
    <location>
        <begin position="4"/>
        <end position="112"/>
    </location>
</feature>
<comment type="caution">
    <text evidence="3">The sequence shown here is derived from an EMBL/GenBank/DDBJ whole genome shotgun (WGS) entry which is preliminary data.</text>
</comment>
<evidence type="ECO:0000313" key="3">
    <source>
        <dbReference type="EMBL" id="KAK3941632.1"/>
    </source>
</evidence>
<name>A0AAN6N9E9_9PEZI</name>
<dbReference type="Gene3D" id="3.40.30.10">
    <property type="entry name" value="Glutaredoxin"/>
    <property type="match status" value="2"/>
</dbReference>
<evidence type="ECO:0000313" key="4">
    <source>
        <dbReference type="Proteomes" id="UP001303473"/>
    </source>
</evidence>
<feature type="compositionally biased region" description="Low complexity" evidence="1">
    <location>
        <begin position="137"/>
        <end position="156"/>
    </location>
</feature>
<feature type="region of interest" description="Disordered" evidence="1">
    <location>
        <begin position="120"/>
        <end position="172"/>
    </location>
</feature>
<dbReference type="AlphaFoldDB" id="A0AAN6N9E9"/>
<dbReference type="PANTHER" id="PTHR13887:SF41">
    <property type="entry name" value="THIOREDOXIN SUPERFAMILY PROTEIN"/>
    <property type="match status" value="1"/>
</dbReference>
<protein>
    <submittedName>
        <fullName evidence="3">DSBA-like thioredoxin domain-containing protein</fullName>
    </submittedName>
</protein>
<reference evidence="4" key="1">
    <citation type="journal article" date="2023" name="Mol. Phylogenet. Evol.">
        <title>Genome-scale phylogeny and comparative genomics of the fungal order Sordariales.</title>
        <authorList>
            <person name="Hensen N."/>
            <person name="Bonometti L."/>
            <person name="Westerberg I."/>
            <person name="Brannstrom I.O."/>
            <person name="Guillou S."/>
            <person name="Cros-Aarteil S."/>
            <person name="Calhoun S."/>
            <person name="Haridas S."/>
            <person name="Kuo A."/>
            <person name="Mondo S."/>
            <person name="Pangilinan J."/>
            <person name="Riley R."/>
            <person name="LaButti K."/>
            <person name="Andreopoulos B."/>
            <person name="Lipzen A."/>
            <person name="Chen C."/>
            <person name="Yan M."/>
            <person name="Daum C."/>
            <person name="Ng V."/>
            <person name="Clum A."/>
            <person name="Steindorff A."/>
            <person name="Ohm R.A."/>
            <person name="Martin F."/>
            <person name="Silar P."/>
            <person name="Natvig D.O."/>
            <person name="Lalanne C."/>
            <person name="Gautier V."/>
            <person name="Ament-Velasquez S.L."/>
            <person name="Kruys A."/>
            <person name="Hutchinson M.I."/>
            <person name="Powell A.J."/>
            <person name="Barry K."/>
            <person name="Miller A.N."/>
            <person name="Grigoriev I.V."/>
            <person name="Debuchy R."/>
            <person name="Gladieux P."/>
            <person name="Hiltunen Thoren M."/>
            <person name="Johannesson H."/>
        </authorList>
    </citation>
    <scope>NUCLEOTIDE SEQUENCE [LARGE SCALE GENOMIC DNA]</scope>
    <source>
        <strain evidence="4">CBS 340.73</strain>
    </source>
</reference>
<dbReference type="SUPFAM" id="SSF52833">
    <property type="entry name" value="Thioredoxin-like"/>
    <property type="match status" value="2"/>
</dbReference>
<dbReference type="GO" id="GO:0016491">
    <property type="term" value="F:oxidoreductase activity"/>
    <property type="evidence" value="ECO:0007669"/>
    <property type="project" value="InterPro"/>
</dbReference>
<organism evidence="3 4">
    <name type="scientific">Diplogelasinospora grovesii</name>
    <dbReference type="NCBI Taxonomy" id="303347"/>
    <lineage>
        <taxon>Eukaryota</taxon>
        <taxon>Fungi</taxon>
        <taxon>Dikarya</taxon>
        <taxon>Ascomycota</taxon>
        <taxon>Pezizomycotina</taxon>
        <taxon>Sordariomycetes</taxon>
        <taxon>Sordariomycetidae</taxon>
        <taxon>Sordariales</taxon>
        <taxon>Diplogelasinosporaceae</taxon>
        <taxon>Diplogelasinospora</taxon>
    </lineage>
</organism>
<feature type="region of interest" description="Disordered" evidence="1">
    <location>
        <begin position="234"/>
        <end position="259"/>
    </location>
</feature>
<sequence length="305" mass="33860">MKFTIEIFADTVCPWCYLGKRKLDAAINTHRERYPGDEFDLVWRPFILFPEAKVSSYDKQEVLNLIYRENTPTVLRKLERAGEDHGIRFRWDGRTGNAADSHKIILLAALQDSSFSSQCQSPPFSSSSVTPFPPTTPTSSSSSTFPLPISSLLSTPTPEPQARGHQKGGKKQDKVIEVLCSGALQNGEDLSDRNFLIRVALECGLAADEKGVKDWLDSEEAARLLADARHHGTPTTITTATAGQQQQEQKPTEDNGGRKLQITAVPSYLVQGRFYVGGMQESDVFVRLFERICGLQQSQSPPYPN</sequence>
<dbReference type="InterPro" id="IPR036249">
    <property type="entry name" value="Thioredoxin-like_sf"/>
</dbReference>
<dbReference type="PANTHER" id="PTHR13887">
    <property type="entry name" value="GLUTATHIONE S-TRANSFERASE KAPPA"/>
    <property type="match status" value="1"/>
</dbReference>
<gene>
    <name evidence="3" type="ORF">QBC46DRAFT_285754</name>
</gene>
<feature type="compositionally biased region" description="Low complexity" evidence="1">
    <location>
        <begin position="234"/>
        <end position="249"/>
    </location>
</feature>
<proteinExistence type="predicted"/>
<keyword evidence="4" id="KW-1185">Reference proteome</keyword>